<keyword evidence="9" id="KW-1185">Reference proteome</keyword>
<dbReference type="SUPFAM" id="SSF56672">
    <property type="entry name" value="DNA/RNA polymerases"/>
    <property type="match status" value="1"/>
</dbReference>
<keyword evidence="2" id="KW-0548">Nucleotidyltransferase</keyword>
<keyword evidence="1" id="KW-0808">Transferase</keyword>
<reference evidence="8" key="1">
    <citation type="submission" date="2023-08" db="EMBL/GenBank/DDBJ databases">
        <title>A de novo genome assembly of Solanum verrucosum Schlechtendal, a Mexican diploid species geographically isolated from the other diploid A-genome species in potato relatives.</title>
        <authorList>
            <person name="Hosaka K."/>
        </authorList>
    </citation>
    <scope>NUCLEOTIDE SEQUENCE</scope>
    <source>
        <tissue evidence="8">Young leaves</tissue>
    </source>
</reference>
<evidence type="ECO:0000256" key="3">
    <source>
        <dbReference type="ARBA" id="ARBA00022722"/>
    </source>
</evidence>
<name>A0AAF0R4J8_SOLVR</name>
<dbReference type="GO" id="GO:0004519">
    <property type="term" value="F:endonuclease activity"/>
    <property type="evidence" value="ECO:0007669"/>
    <property type="project" value="UniProtKB-KW"/>
</dbReference>
<dbReference type="GO" id="GO:0003964">
    <property type="term" value="F:RNA-directed DNA polymerase activity"/>
    <property type="evidence" value="ECO:0007669"/>
    <property type="project" value="UniProtKB-KW"/>
</dbReference>
<dbReference type="Proteomes" id="UP001234989">
    <property type="component" value="Chromosome 6"/>
</dbReference>
<evidence type="ECO:0000313" key="9">
    <source>
        <dbReference type="Proteomes" id="UP001234989"/>
    </source>
</evidence>
<dbReference type="Pfam" id="PF17917">
    <property type="entry name" value="RT_RNaseH"/>
    <property type="match status" value="1"/>
</dbReference>
<evidence type="ECO:0000256" key="6">
    <source>
        <dbReference type="ARBA" id="ARBA00022918"/>
    </source>
</evidence>
<keyword evidence="3" id="KW-0540">Nuclease</keyword>
<organism evidence="8 9">
    <name type="scientific">Solanum verrucosum</name>
    <dbReference type="NCBI Taxonomy" id="315347"/>
    <lineage>
        <taxon>Eukaryota</taxon>
        <taxon>Viridiplantae</taxon>
        <taxon>Streptophyta</taxon>
        <taxon>Embryophyta</taxon>
        <taxon>Tracheophyta</taxon>
        <taxon>Spermatophyta</taxon>
        <taxon>Magnoliopsida</taxon>
        <taxon>eudicotyledons</taxon>
        <taxon>Gunneridae</taxon>
        <taxon>Pentapetalae</taxon>
        <taxon>asterids</taxon>
        <taxon>lamiids</taxon>
        <taxon>Solanales</taxon>
        <taxon>Solanaceae</taxon>
        <taxon>Solanoideae</taxon>
        <taxon>Solaneae</taxon>
        <taxon>Solanum</taxon>
    </lineage>
</organism>
<evidence type="ECO:0000259" key="7">
    <source>
        <dbReference type="Pfam" id="PF17917"/>
    </source>
</evidence>
<evidence type="ECO:0000256" key="4">
    <source>
        <dbReference type="ARBA" id="ARBA00022759"/>
    </source>
</evidence>
<proteinExistence type="predicted"/>
<dbReference type="PANTHER" id="PTHR37984:SF5">
    <property type="entry name" value="PROTEIN NYNRIN-LIKE"/>
    <property type="match status" value="1"/>
</dbReference>
<evidence type="ECO:0000313" key="8">
    <source>
        <dbReference type="EMBL" id="WMV32580.1"/>
    </source>
</evidence>
<keyword evidence="5" id="KW-0378">Hydrolase</keyword>
<dbReference type="AlphaFoldDB" id="A0AAF0R4J8"/>
<dbReference type="PANTHER" id="PTHR37984">
    <property type="entry name" value="PROTEIN CBG26694"/>
    <property type="match status" value="1"/>
</dbReference>
<gene>
    <name evidence="8" type="ORF">MTR67_025965</name>
</gene>
<accession>A0AAF0R4J8</accession>
<evidence type="ECO:0000256" key="5">
    <source>
        <dbReference type="ARBA" id="ARBA00022801"/>
    </source>
</evidence>
<dbReference type="GO" id="GO:0016787">
    <property type="term" value="F:hydrolase activity"/>
    <property type="evidence" value="ECO:0007669"/>
    <property type="project" value="UniProtKB-KW"/>
</dbReference>
<evidence type="ECO:0000256" key="1">
    <source>
        <dbReference type="ARBA" id="ARBA00022679"/>
    </source>
</evidence>
<dbReference type="InterPro" id="IPR041373">
    <property type="entry name" value="RT_RNaseH"/>
</dbReference>
<dbReference type="EMBL" id="CP133617">
    <property type="protein sequence ID" value="WMV32580.1"/>
    <property type="molecule type" value="Genomic_DNA"/>
</dbReference>
<evidence type="ECO:0000256" key="2">
    <source>
        <dbReference type="ARBA" id="ARBA00022695"/>
    </source>
</evidence>
<dbReference type="InterPro" id="IPR043502">
    <property type="entry name" value="DNA/RNA_pol_sf"/>
</dbReference>
<dbReference type="InterPro" id="IPR050951">
    <property type="entry name" value="Retrovirus_Pol_polyprotein"/>
</dbReference>
<keyword evidence="6" id="KW-0695">RNA-directed DNA polymerase</keyword>
<protein>
    <recommendedName>
        <fullName evidence="7">Reverse transcriptase RNase H-like domain-containing protein</fullName>
    </recommendedName>
</protein>
<sequence length="61" mass="7280">MQNGKFIAYASKQLKIHEKNYLTHDLELDPVVFSLKIWHHYIYGDHVDAFTNHKSLQYVFS</sequence>
<keyword evidence="4" id="KW-0255">Endonuclease</keyword>
<feature type="domain" description="Reverse transcriptase RNase H-like" evidence="7">
    <location>
        <begin position="5"/>
        <end position="60"/>
    </location>
</feature>